<reference evidence="1 2" key="1">
    <citation type="submission" date="2018-03" db="EMBL/GenBank/DDBJ databases">
        <title>Draft Genome Sequences of the Obligatory Marine Myxobacteria Enhygromyxa salina SWB005.</title>
        <authorList>
            <person name="Poehlein A."/>
            <person name="Moghaddam J.A."/>
            <person name="Harms H."/>
            <person name="Alanjari M."/>
            <person name="Koenig G.M."/>
            <person name="Daniel R."/>
            <person name="Schaeberle T.F."/>
        </authorList>
    </citation>
    <scope>NUCLEOTIDE SEQUENCE [LARGE SCALE GENOMIC DNA]</scope>
    <source>
        <strain evidence="1 2">SWB005</strain>
    </source>
</reference>
<evidence type="ECO:0000313" key="1">
    <source>
        <dbReference type="EMBL" id="PRP95393.1"/>
    </source>
</evidence>
<comment type="caution">
    <text evidence="1">The sequence shown here is derived from an EMBL/GenBank/DDBJ whole genome shotgun (WGS) entry which is preliminary data.</text>
</comment>
<sequence>MTVMDHHDWPHRFIEIYQRGCELMVSPVAPLASLHEEAYLCFFRCLEYVVMGKILNRSGQFSEKYFQAACERLGARPVDPNSPRKAAVSLIATRGHAVAHMTKKQANARLDPKDLAHLKSHLDLLCRVFLRKHPNA</sequence>
<gene>
    <name evidence="1" type="ORF">ENSA5_39780</name>
</gene>
<proteinExistence type="predicted"/>
<protein>
    <submittedName>
        <fullName evidence="1">Uncharacterized protein</fullName>
    </submittedName>
</protein>
<dbReference type="EMBL" id="PVNK01000171">
    <property type="protein sequence ID" value="PRP95393.1"/>
    <property type="molecule type" value="Genomic_DNA"/>
</dbReference>
<dbReference type="AlphaFoldDB" id="A0A2S9XRA3"/>
<keyword evidence="2" id="KW-1185">Reference proteome</keyword>
<evidence type="ECO:0000313" key="2">
    <source>
        <dbReference type="Proteomes" id="UP000237968"/>
    </source>
</evidence>
<name>A0A2S9XRA3_9BACT</name>
<organism evidence="1 2">
    <name type="scientific">Enhygromyxa salina</name>
    <dbReference type="NCBI Taxonomy" id="215803"/>
    <lineage>
        <taxon>Bacteria</taxon>
        <taxon>Pseudomonadati</taxon>
        <taxon>Myxococcota</taxon>
        <taxon>Polyangia</taxon>
        <taxon>Nannocystales</taxon>
        <taxon>Nannocystaceae</taxon>
        <taxon>Enhygromyxa</taxon>
    </lineage>
</organism>
<accession>A0A2S9XRA3</accession>
<dbReference type="Proteomes" id="UP000237968">
    <property type="component" value="Unassembled WGS sequence"/>
</dbReference>